<evidence type="ECO:0000313" key="3">
    <source>
        <dbReference type="Proteomes" id="UP000241818"/>
    </source>
</evidence>
<dbReference type="InParanoid" id="A0A2T3BE06"/>
<name>A0A2T3BE06_AMORE</name>
<keyword evidence="1" id="KW-1133">Transmembrane helix</keyword>
<dbReference type="STRING" id="857342.A0A2T3BE06"/>
<dbReference type="RefSeq" id="XP_024725093.1">
    <property type="nucleotide sequence ID" value="XM_024863280.1"/>
</dbReference>
<keyword evidence="1" id="KW-0472">Membrane</keyword>
<evidence type="ECO:0000313" key="2">
    <source>
        <dbReference type="EMBL" id="PSS27568.1"/>
    </source>
</evidence>
<gene>
    <name evidence="2" type="ORF">M430DRAFT_155683</name>
</gene>
<dbReference type="GeneID" id="36571361"/>
<dbReference type="EMBL" id="KZ679006">
    <property type="protein sequence ID" value="PSS27568.1"/>
    <property type="molecule type" value="Genomic_DNA"/>
</dbReference>
<reference evidence="2 3" key="1">
    <citation type="journal article" date="2018" name="New Phytol.">
        <title>Comparative genomics and transcriptomics depict ericoid mycorrhizal fungi as versatile saprotrophs and plant mutualists.</title>
        <authorList>
            <person name="Martino E."/>
            <person name="Morin E."/>
            <person name="Grelet G.A."/>
            <person name="Kuo A."/>
            <person name="Kohler A."/>
            <person name="Daghino S."/>
            <person name="Barry K.W."/>
            <person name="Cichocki N."/>
            <person name="Clum A."/>
            <person name="Dockter R.B."/>
            <person name="Hainaut M."/>
            <person name="Kuo R.C."/>
            <person name="LaButti K."/>
            <person name="Lindahl B.D."/>
            <person name="Lindquist E.A."/>
            <person name="Lipzen A."/>
            <person name="Khouja H.R."/>
            <person name="Magnuson J."/>
            <person name="Murat C."/>
            <person name="Ohm R.A."/>
            <person name="Singer S.W."/>
            <person name="Spatafora J.W."/>
            <person name="Wang M."/>
            <person name="Veneault-Fourrey C."/>
            <person name="Henrissat B."/>
            <person name="Grigoriev I.V."/>
            <person name="Martin F.M."/>
            <person name="Perotto S."/>
        </authorList>
    </citation>
    <scope>NUCLEOTIDE SEQUENCE [LARGE SCALE GENOMIC DNA]</scope>
    <source>
        <strain evidence="2 3">ATCC 22711</strain>
    </source>
</reference>
<proteinExistence type="predicted"/>
<sequence length="153" mass="16928">MINHDKRELYSIEGPHPAWPLPVSPQCPSRDSSSIRLSTNHCPIVPHHHCYCSSIQSFLKPPCEEAQTILQNPSYQLSSLLPSVQTDTKSEMAVISLPPDPEAIHHISKRSNWASHEAGVIVVFCVVFIVVTGVLGVFIGRAISRRKISRSVV</sequence>
<protein>
    <submittedName>
        <fullName evidence="2">Uncharacterized protein</fullName>
    </submittedName>
</protein>
<dbReference type="Proteomes" id="UP000241818">
    <property type="component" value="Unassembled WGS sequence"/>
</dbReference>
<feature type="transmembrane region" description="Helical" evidence="1">
    <location>
        <begin position="118"/>
        <end position="140"/>
    </location>
</feature>
<dbReference type="AlphaFoldDB" id="A0A2T3BE06"/>
<evidence type="ECO:0000256" key="1">
    <source>
        <dbReference type="SAM" id="Phobius"/>
    </source>
</evidence>
<accession>A0A2T3BE06</accession>
<keyword evidence="1" id="KW-0812">Transmembrane</keyword>
<organism evidence="2 3">
    <name type="scientific">Amorphotheca resinae ATCC 22711</name>
    <dbReference type="NCBI Taxonomy" id="857342"/>
    <lineage>
        <taxon>Eukaryota</taxon>
        <taxon>Fungi</taxon>
        <taxon>Dikarya</taxon>
        <taxon>Ascomycota</taxon>
        <taxon>Pezizomycotina</taxon>
        <taxon>Leotiomycetes</taxon>
        <taxon>Helotiales</taxon>
        <taxon>Amorphothecaceae</taxon>
        <taxon>Amorphotheca</taxon>
    </lineage>
</organism>
<keyword evidence="3" id="KW-1185">Reference proteome</keyword>